<dbReference type="KEGG" id="pgis:I6I06_24355"/>
<name>A0A7T4TAU6_9BURK</name>
<organism evidence="2 3">
    <name type="scientific">Paraburkholderia ginsengisoli</name>
    <dbReference type="NCBI Taxonomy" id="311231"/>
    <lineage>
        <taxon>Bacteria</taxon>
        <taxon>Pseudomonadati</taxon>
        <taxon>Pseudomonadota</taxon>
        <taxon>Betaproteobacteria</taxon>
        <taxon>Burkholderiales</taxon>
        <taxon>Burkholderiaceae</taxon>
        <taxon>Paraburkholderia</taxon>
    </lineage>
</organism>
<feature type="region of interest" description="Disordered" evidence="1">
    <location>
        <begin position="34"/>
        <end position="66"/>
    </location>
</feature>
<reference evidence="2 3" key="1">
    <citation type="submission" date="2020-12" db="EMBL/GenBank/DDBJ databases">
        <title>FDA dAtabase for Regulatory Grade micrObial Sequences (FDA-ARGOS): Supporting development and validation of Infectious Disease Dx tests.</title>
        <authorList>
            <person name="Nelson B."/>
            <person name="Plummer A."/>
            <person name="Tallon L."/>
            <person name="Sadzewicz L."/>
            <person name="Zhao X."/>
            <person name="Boylan J."/>
            <person name="Ott S."/>
            <person name="Bowen H."/>
            <person name="Vavikolanu K."/>
            <person name="Mehta A."/>
            <person name="Aluvathingal J."/>
            <person name="Nadendla S."/>
            <person name="Myers T."/>
            <person name="Yan Y."/>
            <person name="Sichtig H."/>
        </authorList>
    </citation>
    <scope>NUCLEOTIDE SEQUENCE [LARGE SCALE GENOMIC DNA]</scope>
    <source>
        <strain evidence="2 3">FDAARGOS_1049</strain>
    </source>
</reference>
<dbReference type="AlphaFoldDB" id="A0A7T4TAU6"/>
<protein>
    <submittedName>
        <fullName evidence="2">Uncharacterized protein</fullName>
    </submittedName>
</protein>
<feature type="compositionally biased region" description="Low complexity" evidence="1">
    <location>
        <begin position="34"/>
        <end position="46"/>
    </location>
</feature>
<accession>A0A7T4TAU6</accession>
<gene>
    <name evidence="2" type="ORF">I6I06_24355</name>
</gene>
<dbReference type="EMBL" id="CP066076">
    <property type="protein sequence ID" value="QQC65928.1"/>
    <property type="molecule type" value="Genomic_DNA"/>
</dbReference>
<dbReference type="Proteomes" id="UP000595610">
    <property type="component" value="Chromosome 2"/>
</dbReference>
<evidence type="ECO:0000313" key="3">
    <source>
        <dbReference type="Proteomes" id="UP000595610"/>
    </source>
</evidence>
<evidence type="ECO:0000256" key="1">
    <source>
        <dbReference type="SAM" id="MobiDB-lite"/>
    </source>
</evidence>
<keyword evidence="3" id="KW-1185">Reference proteome</keyword>
<proteinExistence type="predicted"/>
<evidence type="ECO:0000313" key="2">
    <source>
        <dbReference type="EMBL" id="QQC65928.1"/>
    </source>
</evidence>
<dbReference type="RefSeq" id="WP_042325021.1">
    <property type="nucleotide sequence ID" value="NZ_CP066076.1"/>
</dbReference>
<sequence length="66" mass="6432">MFLTFIAVVAIAAFIPYVAAPGIANGVKAISSPPAAVSPDPAVTPATGTDSAGRLVPQPRVSEGAG</sequence>